<protein>
    <submittedName>
        <fullName evidence="1">Uncharacterized protein</fullName>
    </submittedName>
</protein>
<dbReference type="Proteomes" id="UP000215256">
    <property type="component" value="Chromosome 1"/>
</dbReference>
<evidence type="ECO:0000313" key="2">
    <source>
        <dbReference type="Proteomes" id="UP000215256"/>
    </source>
</evidence>
<accession>A0A248UJE3</accession>
<name>A0A248UJE3_9HYPH</name>
<dbReference type="EMBL" id="CP022604">
    <property type="protein sequence ID" value="ASV86389.1"/>
    <property type="molecule type" value="Genomic_DNA"/>
</dbReference>
<reference evidence="1 2" key="1">
    <citation type="submission" date="2017-07" db="EMBL/GenBank/DDBJ databases">
        <title>Phylogenetic study on the rhizospheric bacterium Ochrobactrum sp. A44.</title>
        <authorList>
            <person name="Krzyzanowska D.M."/>
            <person name="Ossowicki A."/>
            <person name="Rajewska M."/>
            <person name="Maciag T."/>
            <person name="Kaczynski Z."/>
            <person name="Czerwicka M."/>
            <person name="Jafra S."/>
        </authorList>
    </citation>
    <scope>NUCLEOTIDE SEQUENCE [LARGE SCALE GENOMIC DNA]</scope>
    <source>
        <strain evidence="1 2">A44</strain>
    </source>
</reference>
<proteinExistence type="predicted"/>
<dbReference type="KEGG" id="och:CES85_2549"/>
<dbReference type="AlphaFoldDB" id="A0A248UJE3"/>
<sequence>MSFDGTIEHWHFGNILQILFIQKKREYDVSVKAGNPYLPFPCHMA</sequence>
<gene>
    <name evidence="1" type="ORF">CES85_2549</name>
</gene>
<evidence type="ECO:0000313" key="1">
    <source>
        <dbReference type="EMBL" id="ASV86389.1"/>
    </source>
</evidence>
<organism evidence="1 2">
    <name type="scientific">Ochrobactrum quorumnocens</name>
    <dbReference type="NCBI Taxonomy" id="271865"/>
    <lineage>
        <taxon>Bacteria</taxon>
        <taxon>Pseudomonadati</taxon>
        <taxon>Pseudomonadota</taxon>
        <taxon>Alphaproteobacteria</taxon>
        <taxon>Hyphomicrobiales</taxon>
        <taxon>Brucellaceae</taxon>
        <taxon>Brucella/Ochrobactrum group</taxon>
        <taxon>Ochrobactrum</taxon>
    </lineage>
</organism>